<dbReference type="InterPro" id="IPR021476">
    <property type="entry name" value="Egh16-like"/>
</dbReference>
<protein>
    <submittedName>
        <fullName evidence="2">Uncharacterized protein</fullName>
    </submittedName>
</protein>
<accession>A0A8H3GD81</accession>
<dbReference type="AlphaFoldDB" id="A0A8H3GD81"/>
<dbReference type="Proteomes" id="UP000663846">
    <property type="component" value="Unassembled WGS sequence"/>
</dbReference>
<gene>
    <name evidence="2" type="ORF">RDB_LOCUS135037</name>
</gene>
<name>A0A8H3GD81_9AGAM</name>
<sequence>MFSKSQVASILLALFAATAVNAHGAIVAVKGENGVNGQAFGIVESTPRDGTRRNPFQVSSYLLIRATLDLELTYRTDGHIYHP</sequence>
<feature type="signal peptide" evidence="1">
    <location>
        <begin position="1"/>
        <end position="22"/>
    </location>
</feature>
<dbReference type="Pfam" id="PF11327">
    <property type="entry name" value="Egh16-like"/>
    <property type="match status" value="1"/>
</dbReference>
<dbReference type="PANTHER" id="PTHR34618:SF4">
    <property type="entry name" value="CAS1"/>
    <property type="match status" value="1"/>
</dbReference>
<evidence type="ECO:0000313" key="2">
    <source>
        <dbReference type="EMBL" id="CAE6444119.1"/>
    </source>
</evidence>
<dbReference type="EMBL" id="CAJMWS010000436">
    <property type="protein sequence ID" value="CAE6444119.1"/>
    <property type="molecule type" value="Genomic_DNA"/>
</dbReference>
<comment type="caution">
    <text evidence="2">The sequence shown here is derived from an EMBL/GenBank/DDBJ whole genome shotgun (WGS) entry which is preliminary data.</text>
</comment>
<dbReference type="PANTHER" id="PTHR34618">
    <property type="entry name" value="SURFACE PROTEIN MAS1, PUTATIVE-RELATED"/>
    <property type="match status" value="1"/>
</dbReference>
<keyword evidence="1" id="KW-0732">Signal</keyword>
<organism evidence="2 3">
    <name type="scientific">Rhizoctonia solani</name>
    <dbReference type="NCBI Taxonomy" id="456999"/>
    <lineage>
        <taxon>Eukaryota</taxon>
        <taxon>Fungi</taxon>
        <taxon>Dikarya</taxon>
        <taxon>Basidiomycota</taxon>
        <taxon>Agaricomycotina</taxon>
        <taxon>Agaricomycetes</taxon>
        <taxon>Cantharellales</taxon>
        <taxon>Ceratobasidiaceae</taxon>
        <taxon>Rhizoctonia</taxon>
    </lineage>
</organism>
<evidence type="ECO:0000313" key="3">
    <source>
        <dbReference type="Proteomes" id="UP000663846"/>
    </source>
</evidence>
<feature type="chain" id="PRO_5034210150" evidence="1">
    <location>
        <begin position="23"/>
        <end position="83"/>
    </location>
</feature>
<reference evidence="2" key="1">
    <citation type="submission" date="2021-01" db="EMBL/GenBank/DDBJ databases">
        <authorList>
            <person name="Kaushik A."/>
        </authorList>
    </citation>
    <scope>NUCLEOTIDE SEQUENCE</scope>
    <source>
        <strain evidence="2">AG1-1C</strain>
    </source>
</reference>
<evidence type="ECO:0000256" key="1">
    <source>
        <dbReference type="SAM" id="SignalP"/>
    </source>
</evidence>
<proteinExistence type="predicted"/>